<protein>
    <submittedName>
        <fullName evidence="2">Uncharacterized protein</fullName>
    </submittedName>
</protein>
<name>A0AA90P4J4_9BACI</name>
<evidence type="ECO:0000313" key="3">
    <source>
        <dbReference type="Proteomes" id="UP001178275"/>
    </source>
</evidence>
<gene>
    <name evidence="2" type="ORF">Q8G36_21140</name>
</gene>
<dbReference type="RefSeq" id="WP_305161554.1">
    <property type="nucleotide sequence ID" value="NZ_JAUUTW010000026.1"/>
</dbReference>
<keyword evidence="1" id="KW-0812">Transmembrane</keyword>
<comment type="caution">
    <text evidence="2">The sequence shown here is derived from an EMBL/GenBank/DDBJ whole genome shotgun (WGS) entry which is preliminary data.</text>
</comment>
<dbReference type="Proteomes" id="UP001178275">
    <property type="component" value="Unassembled WGS sequence"/>
</dbReference>
<keyword evidence="1" id="KW-1133">Transmembrane helix</keyword>
<dbReference type="AlphaFoldDB" id="A0AA90P4J4"/>
<reference evidence="2" key="1">
    <citation type="submission" date="2023-07" db="EMBL/GenBank/DDBJ databases">
        <title>Murine gut Bacillus species.</title>
        <authorList>
            <person name="Gutman E."/>
            <person name="Hashuel R."/>
            <person name="Litvak Y."/>
        </authorList>
    </citation>
    <scope>NUCLEOTIDE SEQUENCE</scope>
    <source>
        <strain evidence="2">RU293</strain>
    </source>
</reference>
<proteinExistence type="predicted"/>
<feature type="transmembrane region" description="Helical" evidence="1">
    <location>
        <begin position="9"/>
        <end position="28"/>
    </location>
</feature>
<evidence type="ECO:0000256" key="1">
    <source>
        <dbReference type="SAM" id="Phobius"/>
    </source>
</evidence>
<feature type="transmembrane region" description="Helical" evidence="1">
    <location>
        <begin position="40"/>
        <end position="57"/>
    </location>
</feature>
<keyword evidence="1" id="KW-0472">Membrane</keyword>
<sequence>MVIKSAQRLYIFFGLFFLANTALLVTVSISGGGSLKGNEFVMFGISIMAFCNAYIYPQFKENDERSKRIKEKKVCFLVIFLYWVIQ</sequence>
<dbReference type="EMBL" id="JAUUTW010000026">
    <property type="protein sequence ID" value="MDP1453473.1"/>
    <property type="molecule type" value="Genomic_DNA"/>
</dbReference>
<accession>A0AA90P4J4</accession>
<organism evidence="2 3">
    <name type="scientific">Peribacillus frigoritolerans</name>
    <dbReference type="NCBI Taxonomy" id="450367"/>
    <lineage>
        <taxon>Bacteria</taxon>
        <taxon>Bacillati</taxon>
        <taxon>Bacillota</taxon>
        <taxon>Bacilli</taxon>
        <taxon>Bacillales</taxon>
        <taxon>Bacillaceae</taxon>
        <taxon>Peribacillus</taxon>
    </lineage>
</organism>
<evidence type="ECO:0000313" key="2">
    <source>
        <dbReference type="EMBL" id="MDP1453473.1"/>
    </source>
</evidence>